<sequence length="368" mass="39824">MEQQIPMVDLRAHFAPLREEILAGIGEILDQAGFILGAHGRGLEAELAQYLGVAHGVGCASGTDALLLALRALDIGPGDEVIVPTFTFIATAEAVRYVGATPVFADVDPDYFCVTAAGIAPLITPRTRAIIPVHLYGQAAPMPELLQLAEQHGILVIEDMAQAIGARLHGQRVGSFAQLACVSFFPSKNLGGAGDGGMVFTNDEALATRLRGLRNHGSWRTYEHEVLGYNSRLDEIQALILRKLFQRIDAYNAGRQQAASLYDAALQDLPLQIPARRAGAEHVFHQYTLQIADRDALRTRLHAEGIACGVYYPIPCHQQQAFADLPPSHCPVAESLKDRVLSLPMFPELSAAQVERIAGVIRAHLHGE</sequence>
<dbReference type="GO" id="GO:0008483">
    <property type="term" value="F:transaminase activity"/>
    <property type="evidence" value="ECO:0007669"/>
    <property type="project" value="UniProtKB-KW"/>
</dbReference>
<evidence type="ECO:0000256" key="5">
    <source>
        <dbReference type="RuleBase" id="RU004508"/>
    </source>
</evidence>
<evidence type="ECO:0000313" key="7">
    <source>
        <dbReference type="Proteomes" id="UP001197378"/>
    </source>
</evidence>
<keyword evidence="6" id="KW-0808">Transferase</keyword>
<evidence type="ECO:0000256" key="2">
    <source>
        <dbReference type="ARBA" id="ARBA00037999"/>
    </source>
</evidence>
<keyword evidence="6" id="KW-0032">Aminotransferase</keyword>
<comment type="similarity">
    <text evidence="2 5">Belongs to the DegT/DnrJ/EryC1 family.</text>
</comment>
<dbReference type="CDD" id="cd00616">
    <property type="entry name" value="AHBA_syn"/>
    <property type="match status" value="1"/>
</dbReference>
<dbReference type="Gene3D" id="3.90.1150.10">
    <property type="entry name" value="Aspartate Aminotransferase, domain 1"/>
    <property type="match status" value="1"/>
</dbReference>
<reference evidence="6" key="1">
    <citation type="journal article" date="2021" name="ISME J.">
        <title>Genomic evolution of the class Acidithiobacillia: deep-branching Proteobacteria living in extreme acidic conditions.</title>
        <authorList>
            <person name="Moya-Beltran A."/>
            <person name="Beard S."/>
            <person name="Rojas-Villalobos C."/>
            <person name="Issotta F."/>
            <person name="Gallardo Y."/>
            <person name="Ulloa R."/>
            <person name="Giaveno A."/>
            <person name="Degli Esposti M."/>
            <person name="Johnson D.B."/>
            <person name="Quatrini R."/>
        </authorList>
    </citation>
    <scope>NUCLEOTIDE SEQUENCE</scope>
    <source>
        <strain evidence="6">VAN18-1</strain>
    </source>
</reference>
<dbReference type="GO" id="GO:0030170">
    <property type="term" value="F:pyridoxal phosphate binding"/>
    <property type="evidence" value="ECO:0007669"/>
    <property type="project" value="TreeGrafter"/>
</dbReference>
<dbReference type="Gene3D" id="3.40.640.10">
    <property type="entry name" value="Type I PLP-dependent aspartate aminotransferase-like (Major domain)"/>
    <property type="match status" value="1"/>
</dbReference>
<dbReference type="AlphaFoldDB" id="A0AAE2YQS3"/>
<proteinExistence type="inferred from homology"/>
<dbReference type="Proteomes" id="UP001197378">
    <property type="component" value="Unassembled WGS sequence"/>
</dbReference>
<dbReference type="PANTHER" id="PTHR30244:SF36">
    <property type="entry name" value="3-OXO-GLUCOSE-6-PHOSPHATE:GLUTAMATE AMINOTRANSFERASE"/>
    <property type="match status" value="1"/>
</dbReference>
<evidence type="ECO:0000256" key="1">
    <source>
        <dbReference type="ARBA" id="ARBA00022898"/>
    </source>
</evidence>
<keyword evidence="1 4" id="KW-0663">Pyridoxal phosphate</keyword>
<dbReference type="EMBL" id="JAAXYO010000152">
    <property type="protein sequence ID" value="MBU2788515.1"/>
    <property type="molecule type" value="Genomic_DNA"/>
</dbReference>
<gene>
    <name evidence="6" type="ORF">HFQ13_09950</name>
</gene>
<evidence type="ECO:0000256" key="4">
    <source>
        <dbReference type="PIRSR" id="PIRSR000390-2"/>
    </source>
</evidence>
<feature type="modified residue" description="N6-(pyridoxal phosphate)lysine" evidence="4">
    <location>
        <position position="188"/>
    </location>
</feature>
<dbReference type="InterPro" id="IPR000653">
    <property type="entry name" value="DegT/StrS_aminotransferase"/>
</dbReference>
<dbReference type="InterPro" id="IPR015424">
    <property type="entry name" value="PyrdxlP-dep_Trfase"/>
</dbReference>
<organism evidence="6 7">
    <name type="scientific">Igneacidithiobacillus copahuensis</name>
    <dbReference type="NCBI Taxonomy" id="2724909"/>
    <lineage>
        <taxon>Bacteria</taxon>
        <taxon>Pseudomonadati</taxon>
        <taxon>Pseudomonadota</taxon>
        <taxon>Acidithiobacillia</taxon>
        <taxon>Acidithiobacillales</taxon>
        <taxon>Acidithiobacillaceae</taxon>
        <taxon>Igneacidithiobacillus</taxon>
    </lineage>
</organism>
<dbReference type="InterPro" id="IPR015422">
    <property type="entry name" value="PyrdxlP-dep_Trfase_small"/>
</dbReference>
<keyword evidence="7" id="KW-1185">Reference proteome</keyword>
<evidence type="ECO:0000256" key="3">
    <source>
        <dbReference type="PIRSR" id="PIRSR000390-1"/>
    </source>
</evidence>
<dbReference type="PIRSF" id="PIRSF000390">
    <property type="entry name" value="PLP_StrS"/>
    <property type="match status" value="1"/>
</dbReference>
<feature type="active site" description="Proton acceptor" evidence="3">
    <location>
        <position position="188"/>
    </location>
</feature>
<comment type="caution">
    <text evidence="6">The sequence shown here is derived from an EMBL/GenBank/DDBJ whole genome shotgun (WGS) entry which is preliminary data.</text>
</comment>
<evidence type="ECO:0000313" key="6">
    <source>
        <dbReference type="EMBL" id="MBU2788515.1"/>
    </source>
</evidence>
<dbReference type="InterPro" id="IPR015421">
    <property type="entry name" value="PyrdxlP-dep_Trfase_major"/>
</dbReference>
<dbReference type="SUPFAM" id="SSF53383">
    <property type="entry name" value="PLP-dependent transferases"/>
    <property type="match status" value="1"/>
</dbReference>
<dbReference type="Pfam" id="PF01041">
    <property type="entry name" value="DegT_DnrJ_EryC1"/>
    <property type="match status" value="1"/>
</dbReference>
<name>A0AAE2YQS3_9PROT</name>
<protein>
    <submittedName>
        <fullName evidence="6">DegT/DnrJ/EryC1/StrS family aminotransferase</fullName>
    </submittedName>
</protein>
<accession>A0AAE2YQS3</accession>
<dbReference type="PANTHER" id="PTHR30244">
    <property type="entry name" value="TRANSAMINASE"/>
    <property type="match status" value="1"/>
</dbReference>
<dbReference type="GO" id="GO:0000271">
    <property type="term" value="P:polysaccharide biosynthetic process"/>
    <property type="evidence" value="ECO:0007669"/>
    <property type="project" value="TreeGrafter"/>
</dbReference>
<dbReference type="RefSeq" id="WP_215871089.1">
    <property type="nucleotide sequence ID" value="NZ_JAAXYO010000152.1"/>
</dbReference>